<protein>
    <recommendedName>
        <fullName evidence="5">Transcription factor Cys6</fullName>
    </recommendedName>
</protein>
<dbReference type="Proteomes" id="UP000557566">
    <property type="component" value="Unassembled WGS sequence"/>
</dbReference>
<evidence type="ECO:0008006" key="5">
    <source>
        <dbReference type="Google" id="ProtNLM"/>
    </source>
</evidence>
<evidence type="ECO:0000313" key="4">
    <source>
        <dbReference type="Proteomes" id="UP000557566"/>
    </source>
</evidence>
<evidence type="ECO:0000313" key="3">
    <source>
        <dbReference type="EMBL" id="KAF4508862.1"/>
    </source>
</evidence>
<evidence type="ECO:0000256" key="1">
    <source>
        <dbReference type="ARBA" id="ARBA00023242"/>
    </source>
</evidence>
<dbReference type="CDD" id="cd00067">
    <property type="entry name" value="GAL4"/>
    <property type="match status" value="1"/>
</dbReference>
<dbReference type="GO" id="GO:0000981">
    <property type="term" value="F:DNA-binding transcription factor activity, RNA polymerase II-specific"/>
    <property type="evidence" value="ECO:0007669"/>
    <property type="project" value="InterPro"/>
</dbReference>
<dbReference type="AlphaFoldDB" id="A0A8H4V5M9"/>
<feature type="compositionally biased region" description="Pro residues" evidence="2">
    <location>
        <begin position="214"/>
        <end position="224"/>
    </location>
</feature>
<feature type="compositionally biased region" description="Polar residues" evidence="2">
    <location>
        <begin position="186"/>
        <end position="196"/>
    </location>
</feature>
<feature type="region of interest" description="Disordered" evidence="2">
    <location>
        <begin position="364"/>
        <end position="384"/>
    </location>
</feature>
<dbReference type="GO" id="GO:0008270">
    <property type="term" value="F:zinc ion binding"/>
    <property type="evidence" value="ECO:0007669"/>
    <property type="project" value="InterPro"/>
</dbReference>
<gene>
    <name evidence="3" type="ORF">G6O67_005193</name>
</gene>
<feature type="compositionally biased region" description="Low complexity" evidence="2">
    <location>
        <begin position="203"/>
        <end position="213"/>
    </location>
</feature>
<evidence type="ECO:0000256" key="2">
    <source>
        <dbReference type="SAM" id="MobiDB-lite"/>
    </source>
</evidence>
<dbReference type="OrthoDB" id="4850804at2759"/>
<comment type="caution">
    <text evidence="3">The sequence shown here is derived from an EMBL/GenBank/DDBJ whole genome shotgun (WGS) entry which is preliminary data.</text>
</comment>
<dbReference type="EMBL" id="JAAVMX010000005">
    <property type="protein sequence ID" value="KAF4508862.1"/>
    <property type="molecule type" value="Genomic_DNA"/>
</dbReference>
<dbReference type="InterPro" id="IPR036864">
    <property type="entry name" value="Zn2-C6_fun-type_DNA-bd_sf"/>
</dbReference>
<feature type="compositionally biased region" description="Polar residues" evidence="2">
    <location>
        <begin position="309"/>
        <end position="318"/>
    </location>
</feature>
<name>A0A8H4V5M9_9HYPO</name>
<accession>A0A8H4V5M9</accession>
<keyword evidence="4" id="KW-1185">Reference proteome</keyword>
<dbReference type="InterPro" id="IPR001138">
    <property type="entry name" value="Zn2Cys6_DnaBD"/>
</dbReference>
<keyword evidence="1" id="KW-0539">Nucleus</keyword>
<feature type="region of interest" description="Disordered" evidence="2">
    <location>
        <begin position="173"/>
        <end position="229"/>
    </location>
</feature>
<organism evidence="3 4">
    <name type="scientific">Ophiocordyceps sinensis</name>
    <dbReference type="NCBI Taxonomy" id="72228"/>
    <lineage>
        <taxon>Eukaryota</taxon>
        <taxon>Fungi</taxon>
        <taxon>Dikarya</taxon>
        <taxon>Ascomycota</taxon>
        <taxon>Pezizomycotina</taxon>
        <taxon>Sordariomycetes</taxon>
        <taxon>Hypocreomycetidae</taxon>
        <taxon>Hypocreales</taxon>
        <taxon>Ophiocordycipitaceae</taxon>
        <taxon>Ophiocordyceps</taxon>
    </lineage>
</organism>
<feature type="compositionally biased region" description="Low complexity" evidence="2">
    <location>
        <begin position="372"/>
        <end position="384"/>
    </location>
</feature>
<sequence>MAAPSPRSSLPQGFSVYQPALGAQLQFFPARGTQQLDELINAHVPGPASIKDKRASISLDFLEYARATGQTFKFYAAAASVAASPLTGSPPSLDSATSSSLNVSPVPSSWDWSATASTADFSSLPGMKILTKDGLDVTNSASRGSKTKEQRDHAHLMRIIKACDACRRKKIRCDPSHKKRGGPLAHTQSVAATGSKPSRKTKSPPQVQSIPRQSQPPPPPPPLQPGAHASETLEMDMDDLEAFLTPSLDLDFSFSHLESMDPLAADFTWDDFMQFSAMDAAADYDFHLYPENDFAGQSSGSSSSISPFKVSTPQSQQEPGAPPAPDTAPLQGVQAASPKYPFLDQPGSAGNYTDFNLFSPESSFSEDDRMLSVGSSSSEPMSSQYSLALPNTASDYVAGIDHSNDSSLADSTHPYVLSHGVSSTSDTIALTTGGYDGHVLDHVPTSLHVSGSATAAALHREPQATLSTQDCVAATASSASERHLLSVTAVHQDALLAHLAASDDAHARAPRDGAVDSNDLESLDADPSIQLAR</sequence>
<feature type="region of interest" description="Disordered" evidence="2">
    <location>
        <begin position="505"/>
        <end position="533"/>
    </location>
</feature>
<proteinExistence type="predicted"/>
<feature type="compositionally biased region" description="Basic and acidic residues" evidence="2">
    <location>
        <begin position="505"/>
        <end position="514"/>
    </location>
</feature>
<dbReference type="SUPFAM" id="SSF57701">
    <property type="entry name" value="Zn2/Cys6 DNA-binding domain"/>
    <property type="match status" value="1"/>
</dbReference>
<feature type="region of interest" description="Disordered" evidence="2">
    <location>
        <begin position="296"/>
        <end position="332"/>
    </location>
</feature>
<reference evidence="3 4" key="1">
    <citation type="journal article" date="2020" name="Genome Biol. Evol.">
        <title>A new high-quality draft genome assembly of the Chinese cordyceps Ophiocordyceps sinensis.</title>
        <authorList>
            <person name="Shu R."/>
            <person name="Zhang J."/>
            <person name="Meng Q."/>
            <person name="Zhang H."/>
            <person name="Zhou G."/>
            <person name="Li M."/>
            <person name="Wu P."/>
            <person name="Zhao Y."/>
            <person name="Chen C."/>
            <person name="Qin Q."/>
        </authorList>
    </citation>
    <scope>NUCLEOTIDE SEQUENCE [LARGE SCALE GENOMIC DNA]</scope>
    <source>
        <strain evidence="3 4">IOZ07</strain>
    </source>
</reference>